<dbReference type="EMBL" id="CAJMXA010000700">
    <property type="protein sequence ID" value="CAE6440026.1"/>
    <property type="molecule type" value="Genomic_DNA"/>
</dbReference>
<evidence type="ECO:0000313" key="3">
    <source>
        <dbReference type="Proteomes" id="UP000663853"/>
    </source>
</evidence>
<feature type="domain" description="DUF6593" evidence="1">
    <location>
        <begin position="10"/>
        <end position="156"/>
    </location>
</feature>
<comment type="caution">
    <text evidence="2">The sequence shown here is derived from an EMBL/GenBank/DDBJ whole genome shotgun (WGS) entry which is preliminary data.</text>
</comment>
<evidence type="ECO:0000259" key="1">
    <source>
        <dbReference type="Pfam" id="PF20236"/>
    </source>
</evidence>
<reference evidence="2" key="1">
    <citation type="submission" date="2021-01" db="EMBL/GenBank/DDBJ databases">
        <authorList>
            <person name="Kaushik A."/>
        </authorList>
    </citation>
    <scope>NUCLEOTIDE SEQUENCE</scope>
    <source>
        <strain evidence="2">AG6-10EEA</strain>
    </source>
</reference>
<proteinExistence type="predicted"/>
<dbReference type="InterPro" id="IPR046528">
    <property type="entry name" value="DUF6593"/>
</dbReference>
<organism evidence="2 3">
    <name type="scientific">Rhizoctonia solani</name>
    <dbReference type="NCBI Taxonomy" id="456999"/>
    <lineage>
        <taxon>Eukaryota</taxon>
        <taxon>Fungi</taxon>
        <taxon>Dikarya</taxon>
        <taxon>Basidiomycota</taxon>
        <taxon>Agaricomycotina</taxon>
        <taxon>Agaricomycetes</taxon>
        <taxon>Cantharellales</taxon>
        <taxon>Ceratobasidiaceae</taxon>
        <taxon>Rhizoctonia</taxon>
    </lineage>
</organism>
<evidence type="ECO:0000313" key="2">
    <source>
        <dbReference type="EMBL" id="CAE6440026.1"/>
    </source>
</evidence>
<name>A0A8H3AUJ7_9AGAM</name>
<dbReference type="Pfam" id="PF20236">
    <property type="entry name" value="DUF6593"/>
    <property type="match status" value="1"/>
</dbReference>
<gene>
    <name evidence="2" type="ORF">RDB_LOCUS35698</name>
</gene>
<protein>
    <recommendedName>
        <fullName evidence="1">DUF6593 domain-containing protein</fullName>
    </recommendedName>
</protein>
<accession>A0A8H3AUJ7</accession>
<dbReference type="AlphaFoldDB" id="A0A8H3AUJ7"/>
<dbReference type="Proteomes" id="UP000663853">
    <property type="component" value="Unassembled WGS sequence"/>
</dbReference>
<sequence>MSTLTLSRSSPTNTTLTDSYGTVFYEVSTPLSLCDEITTIKRNGQVLAIIKWRVFEGSQLTMGGMTAPLSDVFPKSGILSNSRVFTTASGERLKWKCDSKRECVSADSGLPLATFKSRLFGSIGGKKSTLEISPNATHLLDILVVTWVIIEKKREDRKVIEAVIDGGSSA</sequence>